<dbReference type="Pfam" id="PF08543">
    <property type="entry name" value="Phos_pyr_kin"/>
    <property type="match status" value="1"/>
</dbReference>
<evidence type="ECO:0000256" key="4">
    <source>
        <dbReference type="ARBA" id="ARBA00022777"/>
    </source>
</evidence>
<evidence type="ECO:0000313" key="8">
    <source>
        <dbReference type="Proteomes" id="UP000095558"/>
    </source>
</evidence>
<dbReference type="Gene3D" id="3.40.1190.20">
    <property type="match status" value="1"/>
</dbReference>
<dbReference type="InterPro" id="IPR004625">
    <property type="entry name" value="PyrdxlKinase"/>
</dbReference>
<dbReference type="EMBL" id="CYZV01000030">
    <property type="protein sequence ID" value="CUO55179.1"/>
    <property type="molecule type" value="Genomic_DNA"/>
</dbReference>
<dbReference type="PANTHER" id="PTHR10534:SF2">
    <property type="entry name" value="PYRIDOXAL KINASE"/>
    <property type="match status" value="1"/>
</dbReference>
<dbReference type="Proteomes" id="UP000095558">
    <property type="component" value="Unassembled WGS sequence"/>
</dbReference>
<dbReference type="GO" id="GO:0009443">
    <property type="term" value="P:pyridoxal 5'-phosphate salvage"/>
    <property type="evidence" value="ECO:0007669"/>
    <property type="project" value="InterPro"/>
</dbReference>
<keyword evidence="4 7" id="KW-0418">Kinase</keyword>
<keyword evidence="5" id="KW-0067">ATP-binding</keyword>
<evidence type="ECO:0000313" key="7">
    <source>
        <dbReference type="EMBL" id="CUO55179.1"/>
    </source>
</evidence>
<protein>
    <recommendedName>
        <fullName evidence="1">pyridoxal kinase</fullName>
        <ecNumber evidence="1">2.7.1.35</ecNumber>
    </recommendedName>
</protein>
<dbReference type="PANTHER" id="PTHR10534">
    <property type="entry name" value="PYRIDOXAL KINASE"/>
    <property type="match status" value="1"/>
</dbReference>
<keyword evidence="2 7" id="KW-0808">Transferase</keyword>
<evidence type="ECO:0000256" key="1">
    <source>
        <dbReference type="ARBA" id="ARBA00012104"/>
    </source>
</evidence>
<proteinExistence type="predicted"/>
<dbReference type="InterPro" id="IPR013749">
    <property type="entry name" value="PM/HMP-P_kinase-1"/>
</dbReference>
<evidence type="ECO:0000259" key="6">
    <source>
        <dbReference type="Pfam" id="PF08543"/>
    </source>
</evidence>
<dbReference type="CDD" id="cd01173">
    <property type="entry name" value="pyridoxal_pyridoxamine_kinase"/>
    <property type="match status" value="1"/>
</dbReference>
<dbReference type="RefSeq" id="WP_055277339.1">
    <property type="nucleotide sequence ID" value="NZ_CYYT01000052.1"/>
</dbReference>
<feature type="domain" description="Pyridoxamine kinase/Phosphomethylpyrimidine kinase" evidence="6">
    <location>
        <begin position="31"/>
        <end position="256"/>
    </location>
</feature>
<dbReference type="NCBIfam" id="NF005491">
    <property type="entry name" value="PRK07105.1"/>
    <property type="match status" value="1"/>
</dbReference>
<dbReference type="AlphaFoldDB" id="A0A174K2Z5"/>
<keyword evidence="3" id="KW-0547">Nucleotide-binding</keyword>
<evidence type="ECO:0000256" key="5">
    <source>
        <dbReference type="ARBA" id="ARBA00022840"/>
    </source>
</evidence>
<reference evidence="7 8" key="1">
    <citation type="submission" date="2015-09" db="EMBL/GenBank/DDBJ databases">
        <authorList>
            <consortium name="Pathogen Informatics"/>
        </authorList>
    </citation>
    <scope>NUCLEOTIDE SEQUENCE [LARGE SCALE GENOMIC DNA]</scope>
    <source>
        <strain evidence="7 8">2789STDY5834855</strain>
    </source>
</reference>
<dbReference type="OrthoDB" id="9800808at2"/>
<accession>A0A174K2Z5</accession>
<dbReference type="InterPro" id="IPR029056">
    <property type="entry name" value="Ribokinase-like"/>
</dbReference>
<name>A0A174K2Z5_9CLOT</name>
<dbReference type="SUPFAM" id="SSF53613">
    <property type="entry name" value="Ribokinase-like"/>
    <property type="match status" value="1"/>
</dbReference>
<dbReference type="EC" id="2.7.1.35" evidence="1"/>
<sequence length="276" mass="31016">MRGFNQKKIALINDITGFGRCSIAVSLPIISALKVQCCFIPTAILSNHTGFNNFFFEDYTPKMREYVNNWETLGLNFDGICTGFLGSKEQIKIVIEFLEKFKTKDNIVLIDPVMGDYGKLYSTYTDEMCKEMQNLIKYADVLTPNLTELCRLLDLPYPNETPTHEELYSLCERLSLEGPSKIVITGLQRQGAIENFIFETDKPFKIIKVEKIGGDRSGTGDVFSSIVSASIVKGEDFVSSVEKATSFISKSLKFTTDLNLPGSYGVCFEEFLTELK</sequence>
<dbReference type="GO" id="GO:0005524">
    <property type="term" value="F:ATP binding"/>
    <property type="evidence" value="ECO:0007669"/>
    <property type="project" value="UniProtKB-KW"/>
</dbReference>
<dbReference type="GO" id="GO:0008478">
    <property type="term" value="F:pyridoxal kinase activity"/>
    <property type="evidence" value="ECO:0007669"/>
    <property type="project" value="UniProtKB-EC"/>
</dbReference>
<dbReference type="GO" id="GO:0005829">
    <property type="term" value="C:cytosol"/>
    <property type="evidence" value="ECO:0007669"/>
    <property type="project" value="TreeGrafter"/>
</dbReference>
<evidence type="ECO:0000256" key="3">
    <source>
        <dbReference type="ARBA" id="ARBA00022741"/>
    </source>
</evidence>
<evidence type="ECO:0000256" key="2">
    <source>
        <dbReference type="ARBA" id="ARBA00022679"/>
    </source>
</evidence>
<gene>
    <name evidence="7" type="primary">pdxK</name>
    <name evidence="7" type="ORF">ERS852470_02673</name>
</gene>
<organism evidence="7 8">
    <name type="scientific">Clostridium disporicum</name>
    <dbReference type="NCBI Taxonomy" id="84024"/>
    <lineage>
        <taxon>Bacteria</taxon>
        <taxon>Bacillati</taxon>
        <taxon>Bacillota</taxon>
        <taxon>Clostridia</taxon>
        <taxon>Eubacteriales</taxon>
        <taxon>Clostridiaceae</taxon>
        <taxon>Clostridium</taxon>
    </lineage>
</organism>